<keyword evidence="4" id="KW-0675">Receptor</keyword>
<dbReference type="GeneID" id="108677092"/>
<evidence type="ECO:0000256" key="2">
    <source>
        <dbReference type="SAM" id="Phobius"/>
    </source>
</evidence>
<keyword evidence="2" id="KW-0812">Transmembrane</keyword>
<dbReference type="SUPFAM" id="SSF49265">
    <property type="entry name" value="Fibronectin type III"/>
    <property type="match status" value="1"/>
</dbReference>
<keyword evidence="2" id="KW-1133">Transmembrane helix</keyword>
<dbReference type="OrthoDB" id="6022609at2759"/>
<organism evidence="3 4">
    <name type="scientific">Hyalella azteca</name>
    <name type="common">Amphipod</name>
    <dbReference type="NCBI Taxonomy" id="294128"/>
    <lineage>
        <taxon>Eukaryota</taxon>
        <taxon>Metazoa</taxon>
        <taxon>Ecdysozoa</taxon>
        <taxon>Arthropoda</taxon>
        <taxon>Crustacea</taxon>
        <taxon>Multicrustacea</taxon>
        <taxon>Malacostraca</taxon>
        <taxon>Eumalacostraca</taxon>
        <taxon>Peracarida</taxon>
        <taxon>Amphipoda</taxon>
        <taxon>Senticaudata</taxon>
        <taxon>Talitrida</taxon>
        <taxon>Talitroidea</taxon>
        <taxon>Hyalellidae</taxon>
        <taxon>Hyalella</taxon>
    </lineage>
</organism>
<evidence type="ECO:0000313" key="4">
    <source>
        <dbReference type="RefSeq" id="XP_018020730.1"/>
    </source>
</evidence>
<evidence type="ECO:0000313" key="3">
    <source>
        <dbReference type="Proteomes" id="UP000694843"/>
    </source>
</evidence>
<name>A0A8B7P449_HYAAZ</name>
<feature type="region of interest" description="Disordered" evidence="1">
    <location>
        <begin position="118"/>
        <end position="142"/>
    </location>
</feature>
<dbReference type="RefSeq" id="XP_018020730.1">
    <property type="nucleotide sequence ID" value="XM_018165241.1"/>
</dbReference>
<feature type="region of interest" description="Disordered" evidence="1">
    <location>
        <begin position="191"/>
        <end position="215"/>
    </location>
</feature>
<dbReference type="InterPro" id="IPR036116">
    <property type="entry name" value="FN3_sf"/>
</dbReference>
<evidence type="ECO:0000256" key="1">
    <source>
        <dbReference type="SAM" id="MobiDB-lite"/>
    </source>
</evidence>
<reference evidence="4" key="1">
    <citation type="submission" date="2025-08" db="UniProtKB">
        <authorList>
            <consortium name="RefSeq"/>
        </authorList>
    </citation>
    <scope>IDENTIFICATION</scope>
    <source>
        <tissue evidence="4">Whole organism</tissue>
    </source>
</reference>
<feature type="transmembrane region" description="Helical" evidence="2">
    <location>
        <begin position="220"/>
        <end position="246"/>
    </location>
</feature>
<sequence>MCIRDSPRPVPVPLMYLSTTPPRPVPVPHMYLNPYQYLTCTSVPLLPRPVPVPHMYLSTTPPDPYQFPLHLSLGTVTDQSAVVHYSGVPEPEEKYVNVYQLVYLRESDRVHGHLYRSPHDHHQYGENVNEAGGGSRGPPDGAGPLEPYQFVVRDLKSDQTYQLWLVAYLSNGRTIKSNVLDVRTNASTLPVPQRSELDATSLDAPHPATSPASPATPATYYSSMVAAAAVAAVACVALLAVVAVLVRRQTLATAAINGDRGGIKTTSVASAAYDNPSYKTYDLEMNGMKSNNGAGAASDS</sequence>
<gene>
    <name evidence="4" type="primary">LOC108677092</name>
</gene>
<proteinExistence type="predicted"/>
<keyword evidence="2" id="KW-0472">Membrane</keyword>
<dbReference type="KEGG" id="hazt:108677092"/>
<dbReference type="Proteomes" id="UP000694843">
    <property type="component" value="Unplaced"/>
</dbReference>
<dbReference type="InterPro" id="IPR013783">
    <property type="entry name" value="Ig-like_fold"/>
</dbReference>
<keyword evidence="3" id="KW-1185">Reference proteome</keyword>
<accession>A0A8B7P449</accession>
<dbReference type="AlphaFoldDB" id="A0A8B7P449"/>
<protein>
    <submittedName>
        <fullName evidence="4">Epidermal cell surface receptor</fullName>
    </submittedName>
</protein>
<dbReference type="Gene3D" id="2.60.40.10">
    <property type="entry name" value="Immunoglobulins"/>
    <property type="match status" value="1"/>
</dbReference>